<feature type="chain" id="PRO_5037666323" description="D-alanyl-D-alanine dipeptidase" evidence="11">
    <location>
        <begin position="26"/>
        <end position="268"/>
    </location>
</feature>
<dbReference type="GO" id="GO:0006508">
    <property type="term" value="P:proteolysis"/>
    <property type="evidence" value="ECO:0007669"/>
    <property type="project" value="UniProtKB-KW"/>
</dbReference>
<comment type="similarity">
    <text evidence="9 10">Belongs to the peptidase M15D family.</text>
</comment>
<keyword evidence="11" id="KW-0732">Signal</keyword>
<dbReference type="GO" id="GO:0071555">
    <property type="term" value="P:cell wall organization"/>
    <property type="evidence" value="ECO:0007669"/>
    <property type="project" value="UniProtKB-KW"/>
</dbReference>
<keyword evidence="8 10" id="KW-0961">Cell wall biogenesis/degradation</keyword>
<reference evidence="12" key="1">
    <citation type="submission" date="2021-03" db="EMBL/GenBank/DDBJ databases">
        <title>Whole genome shotgun sequence of Actinoplanes consettensis NBRC 14913.</title>
        <authorList>
            <person name="Komaki H."/>
            <person name="Tamura T."/>
        </authorList>
    </citation>
    <scope>NUCLEOTIDE SEQUENCE</scope>
    <source>
        <strain evidence="12">NBRC 14913</strain>
    </source>
</reference>
<keyword evidence="7 9" id="KW-0482">Metalloprotease</keyword>
<gene>
    <name evidence="12" type="ORF">Aco04nite_36910</name>
</gene>
<protein>
    <recommendedName>
        <fullName evidence="9 10">D-alanyl-D-alanine dipeptidase</fullName>
        <shortName evidence="9 10">D-Ala-D-Ala dipeptidase</shortName>
        <ecNumber evidence="9 10">3.4.13.22</ecNumber>
    </recommendedName>
</protein>
<keyword evidence="2 9" id="KW-0645">Protease</keyword>
<evidence type="ECO:0000256" key="4">
    <source>
        <dbReference type="ARBA" id="ARBA00022801"/>
    </source>
</evidence>
<dbReference type="EMBL" id="BOQP01000017">
    <property type="protein sequence ID" value="GIM73745.1"/>
    <property type="molecule type" value="Genomic_DNA"/>
</dbReference>
<keyword evidence="5 9" id="KW-0862">Zinc</keyword>
<keyword evidence="4 9" id="KW-0378">Hydrolase</keyword>
<comment type="cofactor">
    <cofactor evidence="9">
        <name>Zn(2+)</name>
        <dbReference type="ChEBI" id="CHEBI:29105"/>
    </cofactor>
    <text evidence="9">Binds 1 zinc ion per subunit.</text>
</comment>
<dbReference type="InterPro" id="IPR009045">
    <property type="entry name" value="Zn_M74/Hedgehog-like"/>
</dbReference>
<evidence type="ECO:0000256" key="3">
    <source>
        <dbReference type="ARBA" id="ARBA00022723"/>
    </source>
</evidence>
<dbReference type="SUPFAM" id="SSF55166">
    <property type="entry name" value="Hedgehog/DD-peptidase"/>
    <property type="match status" value="1"/>
</dbReference>
<keyword evidence="13" id="KW-1185">Reference proteome</keyword>
<feature type="site" description="Transition state stabilizer" evidence="9">
    <location>
        <position position="112"/>
    </location>
</feature>
<sequence>MRLQRVAAAVLLALAVLAPVSTASAAPLPSSLRLSSIRPSSLPPGFVVVSQRDPSILHDIRYATAHNFLGRPVAGYQEPLCVLTREAATALIKAQREVRRQGYTLKVYDCYRPQRAVNDFIAWAEDLDDTLTKAEFYPTLDKSVLFDLGYIAERSGHSRGSTLDLTLVKLPPKPQRPYLPGEPLQPCTNPVSARFPDNSINMGTGYDCFDTLANTLDPRITGAPLANRLTLKQAMTNAGFTNFDLEWWHYTLAGEPYPDTYFDFPVAH</sequence>
<evidence type="ECO:0000256" key="10">
    <source>
        <dbReference type="PIRNR" id="PIRNR026671"/>
    </source>
</evidence>
<dbReference type="PANTHER" id="PTHR43126">
    <property type="entry name" value="D-ALANYL-D-ALANINE DIPEPTIDASE"/>
    <property type="match status" value="1"/>
</dbReference>
<dbReference type="PANTHER" id="PTHR43126:SF1">
    <property type="entry name" value="D-ALANYL-D-ALANINE DIPEPTIDASE"/>
    <property type="match status" value="1"/>
</dbReference>
<dbReference type="Proteomes" id="UP000680865">
    <property type="component" value="Unassembled WGS sequence"/>
</dbReference>
<proteinExistence type="inferred from homology"/>
<evidence type="ECO:0000256" key="7">
    <source>
        <dbReference type="ARBA" id="ARBA00023049"/>
    </source>
</evidence>
<evidence type="ECO:0000256" key="9">
    <source>
        <dbReference type="HAMAP-Rule" id="MF_01924"/>
    </source>
</evidence>
<keyword evidence="6 9" id="KW-0224">Dipeptidase</keyword>
<dbReference type="Gene3D" id="3.30.1380.10">
    <property type="match status" value="1"/>
</dbReference>
<dbReference type="PIRSF" id="PIRSF026671">
    <property type="entry name" value="AA_dipeptidase"/>
    <property type="match status" value="1"/>
</dbReference>
<keyword evidence="3 9" id="KW-0479">Metal-binding</keyword>
<feature type="signal peptide" evidence="11">
    <location>
        <begin position="1"/>
        <end position="25"/>
    </location>
</feature>
<evidence type="ECO:0000256" key="11">
    <source>
        <dbReference type="SAM" id="SignalP"/>
    </source>
</evidence>
<comment type="caution">
    <text evidence="12">The sequence shown here is derived from an EMBL/GenBank/DDBJ whole genome shotgun (WGS) entry which is preliminary data.</text>
</comment>
<evidence type="ECO:0000256" key="6">
    <source>
        <dbReference type="ARBA" id="ARBA00022997"/>
    </source>
</evidence>
<dbReference type="InterPro" id="IPR000755">
    <property type="entry name" value="A_A_dipeptidase"/>
</dbReference>
<dbReference type="RefSeq" id="WP_212998438.1">
    <property type="nucleotide sequence ID" value="NZ_BAAATW010000012.1"/>
</dbReference>
<dbReference type="HAMAP" id="MF_01924">
    <property type="entry name" value="A_A_dipeptidase"/>
    <property type="match status" value="1"/>
</dbReference>
<comment type="function">
    <text evidence="9 10">Catalyzes hydrolysis of the D-alanyl-D-alanine dipeptide.</text>
</comment>
<feature type="binding site" evidence="9">
    <location>
        <position position="157"/>
    </location>
    <ligand>
        <name>Zn(2+)</name>
        <dbReference type="ChEBI" id="CHEBI:29105"/>
        <note>catalytic</note>
    </ligand>
</feature>
<evidence type="ECO:0000256" key="2">
    <source>
        <dbReference type="ARBA" id="ARBA00022670"/>
    </source>
</evidence>
<feature type="active site" description="Proton donor/acceptor" evidence="9">
    <location>
        <position position="246"/>
    </location>
</feature>
<dbReference type="CDD" id="cd14817">
    <property type="entry name" value="D-Ala-D-Ala_dipeptidase_VanX"/>
    <property type="match status" value="1"/>
</dbReference>
<name>A0A919SKL7_9ACTN</name>
<dbReference type="AlphaFoldDB" id="A0A919SKL7"/>
<evidence type="ECO:0000256" key="1">
    <source>
        <dbReference type="ARBA" id="ARBA00001362"/>
    </source>
</evidence>
<organism evidence="12 13">
    <name type="scientific">Winogradskya consettensis</name>
    <dbReference type="NCBI Taxonomy" id="113560"/>
    <lineage>
        <taxon>Bacteria</taxon>
        <taxon>Bacillati</taxon>
        <taxon>Actinomycetota</taxon>
        <taxon>Actinomycetes</taxon>
        <taxon>Micromonosporales</taxon>
        <taxon>Micromonosporaceae</taxon>
        <taxon>Winogradskya</taxon>
    </lineage>
</organism>
<dbReference type="Pfam" id="PF01427">
    <property type="entry name" value="Peptidase_M15"/>
    <property type="match status" value="2"/>
</dbReference>
<dbReference type="GO" id="GO:0008237">
    <property type="term" value="F:metallopeptidase activity"/>
    <property type="evidence" value="ECO:0007669"/>
    <property type="project" value="UniProtKB-KW"/>
</dbReference>
<evidence type="ECO:0000313" key="12">
    <source>
        <dbReference type="EMBL" id="GIM73745.1"/>
    </source>
</evidence>
<feature type="binding site" evidence="9">
    <location>
        <position position="249"/>
    </location>
    <ligand>
        <name>Zn(2+)</name>
        <dbReference type="ChEBI" id="CHEBI:29105"/>
        <note>catalytic</note>
    </ligand>
</feature>
<evidence type="ECO:0000313" key="13">
    <source>
        <dbReference type="Proteomes" id="UP000680865"/>
    </source>
</evidence>
<accession>A0A919SKL7</accession>
<dbReference type="GO" id="GO:0008270">
    <property type="term" value="F:zinc ion binding"/>
    <property type="evidence" value="ECO:0007669"/>
    <property type="project" value="UniProtKB-UniRule"/>
</dbReference>
<evidence type="ECO:0000256" key="8">
    <source>
        <dbReference type="ARBA" id="ARBA00023316"/>
    </source>
</evidence>
<feature type="binding site" evidence="9">
    <location>
        <position position="164"/>
    </location>
    <ligand>
        <name>Zn(2+)</name>
        <dbReference type="ChEBI" id="CHEBI:29105"/>
        <note>catalytic</note>
    </ligand>
</feature>
<dbReference type="EC" id="3.4.13.22" evidence="9 10"/>
<evidence type="ECO:0000256" key="5">
    <source>
        <dbReference type="ARBA" id="ARBA00022833"/>
    </source>
</evidence>
<comment type="catalytic activity">
    <reaction evidence="1 9 10">
        <text>D-alanyl-D-alanine + H2O = 2 D-alanine</text>
        <dbReference type="Rhea" id="RHEA:20661"/>
        <dbReference type="ChEBI" id="CHEBI:15377"/>
        <dbReference type="ChEBI" id="CHEBI:57416"/>
        <dbReference type="ChEBI" id="CHEBI:57822"/>
        <dbReference type="EC" id="3.4.13.22"/>
    </reaction>
</comment>
<dbReference type="GO" id="GO:0160237">
    <property type="term" value="F:D-Ala-D-Ala dipeptidase activity"/>
    <property type="evidence" value="ECO:0007669"/>
    <property type="project" value="UniProtKB-EC"/>
</dbReference>